<dbReference type="EMBL" id="HBFK01041239">
    <property type="protein sequence ID" value="CAD8758544.1"/>
    <property type="molecule type" value="Transcribed_RNA"/>
</dbReference>
<organism evidence="2">
    <name type="scientific">Hemiselmis andersenii</name>
    <name type="common">Cryptophyte alga</name>
    <dbReference type="NCBI Taxonomy" id="464988"/>
    <lineage>
        <taxon>Eukaryota</taxon>
        <taxon>Cryptophyceae</taxon>
        <taxon>Cryptomonadales</taxon>
        <taxon>Hemiselmidaceae</taxon>
        <taxon>Hemiselmis</taxon>
    </lineage>
</organism>
<accession>A0A7S0UG01</accession>
<protein>
    <submittedName>
        <fullName evidence="2">Uncharacterized protein</fullName>
    </submittedName>
</protein>
<gene>
    <name evidence="2" type="ORF">HAND1043_LOCUS25058</name>
</gene>
<name>A0A7S0UG01_HEMAN</name>
<evidence type="ECO:0000256" key="1">
    <source>
        <dbReference type="SAM" id="MobiDB-lite"/>
    </source>
</evidence>
<feature type="compositionally biased region" description="Low complexity" evidence="1">
    <location>
        <begin position="223"/>
        <end position="234"/>
    </location>
</feature>
<feature type="region of interest" description="Disordered" evidence="1">
    <location>
        <begin position="61"/>
        <end position="102"/>
    </location>
</feature>
<proteinExistence type="predicted"/>
<feature type="compositionally biased region" description="Polar residues" evidence="1">
    <location>
        <begin position="69"/>
        <end position="78"/>
    </location>
</feature>
<reference evidence="2" key="1">
    <citation type="submission" date="2021-01" db="EMBL/GenBank/DDBJ databases">
        <authorList>
            <person name="Corre E."/>
            <person name="Pelletier E."/>
            <person name="Niang G."/>
            <person name="Scheremetjew M."/>
            <person name="Finn R."/>
            <person name="Kale V."/>
            <person name="Holt S."/>
            <person name="Cochrane G."/>
            <person name="Meng A."/>
            <person name="Brown T."/>
            <person name="Cohen L."/>
        </authorList>
    </citation>
    <scope>NUCLEOTIDE SEQUENCE</scope>
    <source>
        <strain evidence="2">CCMP441</strain>
    </source>
</reference>
<evidence type="ECO:0000313" key="2">
    <source>
        <dbReference type="EMBL" id="CAD8758544.1"/>
    </source>
</evidence>
<sequence>MQVASWVQDERGGHGRQGGGARPLAAATKPRESGGGSSPLPKGKLSEHNYFCALEGKGHRPDLVRVDSAGTSRSSLSGGTKRGSTDSGCLGRGHSDGEADEDGLEMCLGMNAPVSHSGPPTPLSGVRRDAALWSAPEPGAAPPRRERRLAGFLPQSSYSDCDDSAACEWVAPTLGREHHDARCAYNAGVGAFAADDVLRPGLARQVHQRRKASQAGTEDSIPSTGTSTTLLQSSMDGDHPEAVLSECSREDMDDVWAARCEYNKQRGSTVLD</sequence>
<feature type="region of interest" description="Disordered" evidence="1">
    <location>
        <begin position="204"/>
        <end position="241"/>
    </location>
</feature>
<dbReference type="AlphaFoldDB" id="A0A7S0UG01"/>
<feature type="region of interest" description="Disordered" evidence="1">
    <location>
        <begin position="1"/>
        <end position="45"/>
    </location>
</feature>